<dbReference type="KEGG" id="aaq:AOC05_15280"/>
<accession>A0A0M4RDI1</accession>
<dbReference type="PANTHER" id="PTHR10668:SF105">
    <property type="entry name" value="DEHYDROGENASE-RELATED"/>
    <property type="match status" value="1"/>
</dbReference>
<dbReference type="PATRIC" id="fig|656366.3.peg.3299"/>
<dbReference type="Pfam" id="PF01593">
    <property type="entry name" value="Amino_oxidase"/>
    <property type="match status" value="1"/>
</dbReference>
<comment type="subunit">
    <text evidence="2">Interacts with COX5B; this interaction may contribute to localize PYROXD2 to the inner face of the inner mitochondrial membrane.</text>
</comment>
<name>A0A0M4RDI1_9MICC</name>
<dbReference type="PANTHER" id="PTHR10668">
    <property type="entry name" value="PHYTOENE DEHYDROGENASE"/>
    <property type="match status" value="1"/>
</dbReference>
<evidence type="ECO:0000259" key="4">
    <source>
        <dbReference type="Pfam" id="PF01593"/>
    </source>
</evidence>
<organism evidence="5 6">
    <name type="scientific">Arthrobacter alpinus</name>
    <dbReference type="NCBI Taxonomy" id="656366"/>
    <lineage>
        <taxon>Bacteria</taxon>
        <taxon>Bacillati</taxon>
        <taxon>Actinomycetota</taxon>
        <taxon>Actinomycetes</taxon>
        <taxon>Micrococcales</taxon>
        <taxon>Micrococcaceae</taxon>
        <taxon>Arthrobacter</taxon>
    </lineage>
</organism>
<evidence type="ECO:0000256" key="1">
    <source>
        <dbReference type="ARBA" id="ARBA00037217"/>
    </source>
</evidence>
<feature type="domain" description="Amine oxidase" evidence="4">
    <location>
        <begin position="13"/>
        <end position="453"/>
    </location>
</feature>
<dbReference type="SUPFAM" id="SSF51905">
    <property type="entry name" value="FAD/NAD(P)-binding domain"/>
    <property type="match status" value="1"/>
</dbReference>
<sequence>MVDVAVVGSGPNGLAAALTMARAGLSVVVHEAAGSAGGGTRTAELTLPGFRHDVCSAVHPMALASPFFRAFGLADRIELLVPEISYGHPLDGGRAGIAYRDLDHTVEALGVDGRAWRSLMEPLLDRIDGVIDFTQNNLVRFPRDPLAAVSYGLRALEQGTPAWKLRFREQMAPAMLTGVAAHAITRLPSVAASGAGLLLGALAHGGGWPVPRGGSQAIAEAMAADLMEHGGAIVLDSPVTSIAALRAETGARAIICDLTPRALARLGTDELPDRYIRKLESFKYGAGVCKVDFALSGPVPWTHKELRRAPTVHLGGSREAIAQAENQVLAGGYPEAPYVLASQPGVLDSSRAPAGQHTLWAYTHVPAGSTRDRSKAVIAQVERFAPGFRELILETHTSTAEDVGMHNPNYIDGDISSGAVTLEQLIKRPVVAREPWRTPAPGLYLGSAATPPGPAVHGMGGWFAARSALRHTFGLPAPHLGPASS</sequence>
<evidence type="ECO:0000313" key="5">
    <source>
        <dbReference type="EMBL" id="ALE93368.1"/>
    </source>
</evidence>
<dbReference type="InterPro" id="IPR036188">
    <property type="entry name" value="FAD/NAD-bd_sf"/>
</dbReference>
<dbReference type="GO" id="GO:0016491">
    <property type="term" value="F:oxidoreductase activity"/>
    <property type="evidence" value="ECO:0007669"/>
    <property type="project" value="InterPro"/>
</dbReference>
<protein>
    <recommendedName>
        <fullName evidence="3">Pyridine nucleotide-disulfide oxidoreductase domain-containing protein 2</fullName>
    </recommendedName>
</protein>
<dbReference type="Proteomes" id="UP000062833">
    <property type="component" value="Chromosome"/>
</dbReference>
<dbReference type="AlphaFoldDB" id="A0A0M4RDI1"/>
<gene>
    <name evidence="5" type="ORF">AOC05_15280</name>
</gene>
<comment type="function">
    <text evidence="1">Probable oxidoreductase that may play a role as regulator of mitochondrial function.</text>
</comment>
<dbReference type="RefSeq" id="WP_062008063.1">
    <property type="nucleotide sequence ID" value="NZ_CP012677.1"/>
</dbReference>
<dbReference type="InterPro" id="IPR002937">
    <property type="entry name" value="Amino_oxidase"/>
</dbReference>
<dbReference type="OrthoDB" id="833207at2"/>
<dbReference type="PRINTS" id="PR00469">
    <property type="entry name" value="PNDRDTASEII"/>
</dbReference>
<dbReference type="Gene3D" id="3.50.50.60">
    <property type="entry name" value="FAD/NAD(P)-binding domain"/>
    <property type="match status" value="2"/>
</dbReference>
<evidence type="ECO:0000313" key="6">
    <source>
        <dbReference type="Proteomes" id="UP000062833"/>
    </source>
</evidence>
<evidence type="ECO:0000256" key="2">
    <source>
        <dbReference type="ARBA" id="ARBA00038825"/>
    </source>
</evidence>
<proteinExistence type="predicted"/>
<evidence type="ECO:0000256" key="3">
    <source>
        <dbReference type="ARBA" id="ARBA00040298"/>
    </source>
</evidence>
<dbReference type="EMBL" id="CP012677">
    <property type="protein sequence ID" value="ALE93368.1"/>
    <property type="molecule type" value="Genomic_DNA"/>
</dbReference>
<keyword evidence="6" id="KW-1185">Reference proteome</keyword>
<reference evidence="6" key="1">
    <citation type="submission" date="2015-09" db="EMBL/GenBank/DDBJ databases">
        <title>Complete genome of Arthrobacter alpinus strain R3.8.</title>
        <authorList>
            <person name="See-Too W.S."/>
            <person name="Chan K.G."/>
        </authorList>
    </citation>
    <scope>NUCLEOTIDE SEQUENCE [LARGE SCALE GENOMIC DNA]</scope>
    <source>
        <strain evidence="6">R3.8</strain>
    </source>
</reference>